<dbReference type="PANTHER" id="PTHR31252:SF11">
    <property type="entry name" value="DUF4419 DOMAIN-CONTAINING PROTEIN"/>
    <property type="match status" value="1"/>
</dbReference>
<gene>
    <name evidence="1" type="ORF">ALEPTO_LOCUS6199</name>
</gene>
<evidence type="ECO:0000313" key="1">
    <source>
        <dbReference type="EMBL" id="CAG8557789.1"/>
    </source>
</evidence>
<dbReference type="EMBL" id="CAJVPS010002022">
    <property type="protein sequence ID" value="CAG8557789.1"/>
    <property type="molecule type" value="Genomic_DNA"/>
</dbReference>
<dbReference type="Proteomes" id="UP000789508">
    <property type="component" value="Unassembled WGS sequence"/>
</dbReference>
<name>A0A9N9B702_9GLOM</name>
<reference evidence="1" key="1">
    <citation type="submission" date="2021-06" db="EMBL/GenBank/DDBJ databases">
        <authorList>
            <person name="Kallberg Y."/>
            <person name="Tangrot J."/>
            <person name="Rosling A."/>
        </authorList>
    </citation>
    <scope>NUCLEOTIDE SEQUENCE</scope>
    <source>
        <strain evidence="1">FL130A</strain>
    </source>
</reference>
<proteinExistence type="predicted"/>
<organism evidence="1 2">
    <name type="scientific">Ambispora leptoticha</name>
    <dbReference type="NCBI Taxonomy" id="144679"/>
    <lineage>
        <taxon>Eukaryota</taxon>
        <taxon>Fungi</taxon>
        <taxon>Fungi incertae sedis</taxon>
        <taxon>Mucoromycota</taxon>
        <taxon>Glomeromycotina</taxon>
        <taxon>Glomeromycetes</taxon>
        <taxon>Archaeosporales</taxon>
        <taxon>Ambisporaceae</taxon>
        <taxon>Ambispora</taxon>
    </lineage>
</organism>
<comment type="caution">
    <text evidence="1">The sequence shown here is derived from an EMBL/GenBank/DDBJ whole genome shotgun (WGS) entry which is preliminary data.</text>
</comment>
<dbReference type="OrthoDB" id="9978173at2759"/>
<dbReference type="InterPro" id="IPR025533">
    <property type="entry name" value="DUF4419"/>
</dbReference>
<keyword evidence="2" id="KW-1185">Reference proteome</keyword>
<sequence>MIEALLRNDSPISATLLPSTQVVGPKYYPETGNNPKTKIVGGYTHGFVAAIHQASSTSSSKPDDVWLTIAQGVSHHINSTLKDFVVILLNMKENKVITIFIGEVLEYINNILEDAVKKYFSYMVKLQCGISKVDFGRVSKRLDSYPRKSCNIGPDMDFWLDRLKPVIWKLVDTSRGEIDEEFWSKVFRQSTLDRITHNSINTSEITEWKRPYRSGLDHDKDEENDEPM</sequence>
<dbReference type="PANTHER" id="PTHR31252">
    <property type="entry name" value="DUF4419 DOMAIN-CONTAINING PROTEIN"/>
    <property type="match status" value="1"/>
</dbReference>
<dbReference type="Pfam" id="PF14388">
    <property type="entry name" value="DUF4419"/>
    <property type="match status" value="1"/>
</dbReference>
<evidence type="ECO:0000313" key="2">
    <source>
        <dbReference type="Proteomes" id="UP000789508"/>
    </source>
</evidence>
<dbReference type="AlphaFoldDB" id="A0A9N9B702"/>
<accession>A0A9N9B702</accession>
<protein>
    <submittedName>
        <fullName evidence="1">4466_t:CDS:1</fullName>
    </submittedName>
</protein>